<protein>
    <submittedName>
        <fullName evidence="1">Uncharacterized protein</fullName>
    </submittedName>
</protein>
<proteinExistence type="predicted"/>
<sequence length="124" mass="13192">MGEREDRDAPVDPPIMCGKTVEVVAPAGFDDLVAGWAKTESPPILVLLDFDGAADPLSLCSEAGAGDVIVSQENLSDHAVRAGRADFFVVSNNRDGLERVEREVLVILDVRTQISSCRGTHACA</sequence>
<dbReference type="AlphaFoldDB" id="A0A218W6Q1"/>
<evidence type="ECO:0000313" key="1">
    <source>
        <dbReference type="EMBL" id="OWM68189.1"/>
    </source>
</evidence>
<name>A0A218W6Q1_PUNGR</name>
<dbReference type="Proteomes" id="UP000197138">
    <property type="component" value="Unassembled WGS sequence"/>
</dbReference>
<accession>A0A218W6Q1</accession>
<dbReference type="EMBL" id="MTKT01005171">
    <property type="protein sequence ID" value="OWM68189.1"/>
    <property type="molecule type" value="Genomic_DNA"/>
</dbReference>
<reference evidence="2" key="1">
    <citation type="journal article" date="2017" name="Plant J.">
        <title>The pomegranate (Punica granatum L.) genome and the genomics of punicalagin biosynthesis.</title>
        <authorList>
            <person name="Qin G."/>
            <person name="Xu C."/>
            <person name="Ming R."/>
            <person name="Tang H."/>
            <person name="Guyot R."/>
            <person name="Kramer E.M."/>
            <person name="Hu Y."/>
            <person name="Yi X."/>
            <person name="Qi Y."/>
            <person name="Xu X."/>
            <person name="Gao Z."/>
            <person name="Pan H."/>
            <person name="Jian J."/>
            <person name="Tian Y."/>
            <person name="Yue Z."/>
            <person name="Xu Y."/>
        </authorList>
    </citation>
    <scope>NUCLEOTIDE SEQUENCE [LARGE SCALE GENOMIC DNA]</scope>
    <source>
        <strain evidence="2">cv. Dabenzi</strain>
    </source>
</reference>
<evidence type="ECO:0000313" key="2">
    <source>
        <dbReference type="Proteomes" id="UP000197138"/>
    </source>
</evidence>
<organism evidence="1 2">
    <name type="scientific">Punica granatum</name>
    <name type="common">Pomegranate</name>
    <dbReference type="NCBI Taxonomy" id="22663"/>
    <lineage>
        <taxon>Eukaryota</taxon>
        <taxon>Viridiplantae</taxon>
        <taxon>Streptophyta</taxon>
        <taxon>Embryophyta</taxon>
        <taxon>Tracheophyta</taxon>
        <taxon>Spermatophyta</taxon>
        <taxon>Magnoliopsida</taxon>
        <taxon>eudicotyledons</taxon>
        <taxon>Gunneridae</taxon>
        <taxon>Pentapetalae</taxon>
        <taxon>rosids</taxon>
        <taxon>malvids</taxon>
        <taxon>Myrtales</taxon>
        <taxon>Lythraceae</taxon>
        <taxon>Punica</taxon>
    </lineage>
</organism>
<gene>
    <name evidence="1" type="ORF">CDL15_Pgr016389</name>
</gene>
<comment type="caution">
    <text evidence="1">The sequence shown here is derived from an EMBL/GenBank/DDBJ whole genome shotgun (WGS) entry which is preliminary data.</text>
</comment>